<accession>A0ACC4CIH1</accession>
<evidence type="ECO:0000313" key="1">
    <source>
        <dbReference type="EMBL" id="KAL3597833.1"/>
    </source>
</evidence>
<name>A0ACC4CIH1_POPAL</name>
<dbReference type="EMBL" id="RCHU02000004">
    <property type="protein sequence ID" value="KAL3597833.1"/>
    <property type="molecule type" value="Genomic_DNA"/>
</dbReference>
<comment type="caution">
    <text evidence="1">The sequence shown here is derived from an EMBL/GenBank/DDBJ whole genome shotgun (WGS) entry which is preliminary data.</text>
</comment>
<dbReference type="Proteomes" id="UP000309997">
    <property type="component" value="Unassembled WGS sequence"/>
</dbReference>
<organism evidence="1 2">
    <name type="scientific">Populus alba</name>
    <name type="common">White poplar</name>
    <dbReference type="NCBI Taxonomy" id="43335"/>
    <lineage>
        <taxon>Eukaryota</taxon>
        <taxon>Viridiplantae</taxon>
        <taxon>Streptophyta</taxon>
        <taxon>Embryophyta</taxon>
        <taxon>Tracheophyta</taxon>
        <taxon>Spermatophyta</taxon>
        <taxon>Magnoliopsida</taxon>
        <taxon>eudicotyledons</taxon>
        <taxon>Gunneridae</taxon>
        <taxon>Pentapetalae</taxon>
        <taxon>rosids</taxon>
        <taxon>fabids</taxon>
        <taxon>Malpighiales</taxon>
        <taxon>Salicaceae</taxon>
        <taxon>Saliceae</taxon>
        <taxon>Populus</taxon>
    </lineage>
</organism>
<reference evidence="1 2" key="1">
    <citation type="journal article" date="2024" name="Plant Biotechnol. J.">
        <title>Genome and CRISPR/Cas9 system of a widespread forest tree (Populus alba) in the world.</title>
        <authorList>
            <person name="Liu Y.J."/>
            <person name="Jiang P.F."/>
            <person name="Han X.M."/>
            <person name="Li X.Y."/>
            <person name="Wang H.M."/>
            <person name="Wang Y.J."/>
            <person name="Wang X.X."/>
            <person name="Zeng Q.Y."/>
        </authorList>
    </citation>
    <scope>NUCLEOTIDE SEQUENCE [LARGE SCALE GENOMIC DNA]</scope>
    <source>
        <strain evidence="2">cv. PAL-ZL1</strain>
    </source>
</reference>
<gene>
    <name evidence="1" type="ORF">D5086_009470</name>
</gene>
<evidence type="ECO:0000313" key="2">
    <source>
        <dbReference type="Proteomes" id="UP000309997"/>
    </source>
</evidence>
<proteinExistence type="predicted"/>
<keyword evidence="2" id="KW-1185">Reference proteome</keyword>
<sequence length="77" mass="8837">MPAKGVELGYEIYYKPPSFMSECLQKDFCGTVEFRLLYPDHCLDTSYQLTIPQSHKDRNGNDLGQPIPSQQGQRNKI</sequence>
<protein>
    <submittedName>
        <fullName evidence="1">Uncharacterized protein</fullName>
    </submittedName>
</protein>